<dbReference type="EMBL" id="PTIU01000007">
    <property type="protein sequence ID" value="PPK55210.1"/>
    <property type="molecule type" value="Genomic_DNA"/>
</dbReference>
<gene>
    <name evidence="2" type="ORF">B0H24_1007121</name>
    <name evidence="1" type="ORF">BY455_10726</name>
</gene>
<dbReference type="AlphaFoldDB" id="A0A2S6G817"/>
<dbReference type="EMBL" id="PTIT01000007">
    <property type="protein sequence ID" value="PPK52102.1"/>
    <property type="molecule type" value="Genomic_DNA"/>
</dbReference>
<reference evidence="2 3" key="2">
    <citation type="submission" date="2018-02" db="EMBL/GenBank/DDBJ databases">
        <title>Subsurface microbial communities from deep shales in Ohio and West Virginia, USA.</title>
        <authorList>
            <person name="Wrighton K."/>
        </authorList>
    </citation>
    <scope>NUCLEOTIDE SEQUENCE [LARGE SCALE GENOMIC DNA]</scope>
    <source>
        <strain evidence="2 3">UTICA-S1B9</strain>
    </source>
</reference>
<protein>
    <submittedName>
        <fullName evidence="2">Uncharacterized protein</fullName>
    </submittedName>
</protein>
<reference evidence="1 4" key="1">
    <citation type="submission" date="2018-02" db="EMBL/GenBank/DDBJ databases">
        <title>Deep subsurface shale carbon reservoir microbial communities from Ohio and West Virginia, USA.</title>
        <authorList>
            <person name="Wrighton K."/>
        </authorList>
    </citation>
    <scope>NUCLEOTIDE SEQUENCE [LARGE SCALE GENOMIC DNA]</scope>
    <source>
        <strain evidence="1 4">UTICA-S1B6</strain>
    </source>
</reference>
<evidence type="ECO:0000313" key="3">
    <source>
        <dbReference type="Proteomes" id="UP000239446"/>
    </source>
</evidence>
<dbReference type="STRING" id="930118.SAMN05216429_11070"/>
<sequence>MKLDEVPQDDSKAFEGQRKRLYARNADGEYTTALSSGWEAEDVVLDQAVEEYNRFTREARQRVQQGLSSPLEYHIYAHRMDLTVLAQATGLFRWQVRRHLKPAVFDRLGPRKMQCYEEAFQMTAEQLRSLPPEDDKNND</sequence>
<dbReference type="Proteomes" id="UP000239446">
    <property type="component" value="Unassembled WGS sequence"/>
</dbReference>
<dbReference type="Proteomes" id="UP000239648">
    <property type="component" value="Unassembled WGS sequence"/>
</dbReference>
<proteinExistence type="predicted"/>
<accession>A0A2S6G817</accession>
<evidence type="ECO:0000313" key="4">
    <source>
        <dbReference type="Proteomes" id="UP000239648"/>
    </source>
</evidence>
<comment type="caution">
    <text evidence="2">The sequence shown here is derived from an EMBL/GenBank/DDBJ whole genome shotgun (WGS) entry which is preliminary data.</text>
</comment>
<name>A0A2S6G817_9GAMM</name>
<evidence type="ECO:0000313" key="2">
    <source>
        <dbReference type="EMBL" id="PPK55210.1"/>
    </source>
</evidence>
<evidence type="ECO:0000313" key="1">
    <source>
        <dbReference type="EMBL" id="PPK52102.1"/>
    </source>
</evidence>
<keyword evidence="4" id="KW-1185">Reference proteome</keyword>
<dbReference type="RefSeq" id="WP_104415776.1">
    <property type="nucleotide sequence ID" value="NZ_PTIT01000007.1"/>
</dbReference>
<organism evidence="2 3">
    <name type="scientific">Marinobacter persicus</name>
    <dbReference type="NCBI Taxonomy" id="930118"/>
    <lineage>
        <taxon>Bacteria</taxon>
        <taxon>Pseudomonadati</taxon>
        <taxon>Pseudomonadota</taxon>
        <taxon>Gammaproteobacteria</taxon>
        <taxon>Pseudomonadales</taxon>
        <taxon>Marinobacteraceae</taxon>
        <taxon>Marinobacter</taxon>
    </lineage>
</organism>
<dbReference type="OrthoDB" id="9180239at2"/>